<dbReference type="OrthoDB" id="7179at188905"/>
<evidence type="ECO:0000313" key="1">
    <source>
        <dbReference type="EMBL" id="PWJ19248.1"/>
    </source>
</evidence>
<reference evidence="2 4" key="1">
    <citation type="submission" date="2016-10" db="EMBL/GenBank/DDBJ databases">
        <authorList>
            <person name="Cai Z."/>
        </authorList>
    </citation>
    <scope>NUCLEOTIDE SEQUENCE [LARGE SCALE GENOMIC DNA]</scope>
    <source>
        <strain evidence="2 4">DSM 25227</strain>
    </source>
</reference>
<dbReference type="RefSeq" id="WP_109564352.1">
    <property type="nucleotide sequence ID" value="NZ_QGDJ01000004.1"/>
</dbReference>
<organism evidence="2 4">
    <name type="scientific">Jannaschia seohaensis</name>
    <dbReference type="NCBI Taxonomy" id="475081"/>
    <lineage>
        <taxon>Bacteria</taxon>
        <taxon>Pseudomonadati</taxon>
        <taxon>Pseudomonadota</taxon>
        <taxon>Alphaproteobacteria</taxon>
        <taxon>Rhodobacterales</taxon>
        <taxon>Roseobacteraceae</taxon>
        <taxon>Jannaschia</taxon>
    </lineage>
</organism>
<keyword evidence="3" id="KW-1185">Reference proteome</keyword>
<dbReference type="Gene3D" id="2.60.40.2700">
    <property type="match status" value="1"/>
</dbReference>
<dbReference type="AlphaFoldDB" id="A0A2Y9ANG7"/>
<dbReference type="EMBL" id="QGDJ01000004">
    <property type="protein sequence ID" value="PWJ19248.1"/>
    <property type="molecule type" value="Genomic_DNA"/>
</dbReference>
<evidence type="ECO:0000313" key="4">
    <source>
        <dbReference type="Proteomes" id="UP000251571"/>
    </source>
</evidence>
<accession>A0A2Y9ANG7</accession>
<evidence type="ECO:0000313" key="2">
    <source>
        <dbReference type="EMBL" id="SSA45910.1"/>
    </source>
</evidence>
<name>A0A2Y9ANG7_9RHOB</name>
<sequence length="170" mass="18398">MHQGGNVVIADGALPRVRPTVTELSDGDLFFAWQENRNGNREVIAREVAPETLTEGSYEQIPITQFYVKAEIVDADTWSYDTTVGETLSVSGRIGSNVALAGLSIQWFVSEGTKWVPIEGATGRRFTPTEDLAGETVTVGATLTFENGIVAETLIDDDGRWVVPAVTAPR</sequence>
<evidence type="ECO:0000313" key="3">
    <source>
        <dbReference type="Proteomes" id="UP000245839"/>
    </source>
</evidence>
<reference evidence="1 3" key="2">
    <citation type="submission" date="2018-03" db="EMBL/GenBank/DDBJ databases">
        <title>Genomic Encyclopedia of Archaeal and Bacterial Type Strains, Phase II (KMG-II): from individual species to whole genera.</title>
        <authorList>
            <person name="Goeker M."/>
        </authorList>
    </citation>
    <scope>NUCLEOTIDE SEQUENCE [LARGE SCALE GENOMIC DNA]</scope>
    <source>
        <strain evidence="1 3">DSM 25227</strain>
    </source>
</reference>
<protein>
    <submittedName>
        <fullName evidence="2">Uncharacterized protein</fullName>
    </submittedName>
</protein>
<dbReference type="EMBL" id="UETC01000004">
    <property type="protein sequence ID" value="SSA45910.1"/>
    <property type="molecule type" value="Genomic_DNA"/>
</dbReference>
<dbReference type="Proteomes" id="UP000251571">
    <property type="component" value="Unassembled WGS sequence"/>
</dbReference>
<proteinExistence type="predicted"/>
<dbReference type="Proteomes" id="UP000245839">
    <property type="component" value="Unassembled WGS sequence"/>
</dbReference>
<gene>
    <name evidence="1" type="ORF">BCF38_104182</name>
    <name evidence="2" type="ORF">SAMN05421539_104182</name>
</gene>